<protein>
    <recommendedName>
        <fullName evidence="3">Uncharacterized protein ycf35</fullName>
    </recommendedName>
</protein>
<accession>A0A1Z1M7J0</accession>
<dbReference type="Pfam" id="PF06868">
    <property type="entry name" value="DUF1257"/>
    <property type="match status" value="1"/>
</dbReference>
<dbReference type="RefSeq" id="YP_009393239.1">
    <property type="nucleotide sequence ID" value="NC_035267.1"/>
</dbReference>
<organism evidence="5">
    <name type="scientific">Symphyocladiella dendroidea</name>
    <dbReference type="NCBI Taxonomy" id="2506487"/>
    <lineage>
        <taxon>Eukaryota</taxon>
        <taxon>Rhodophyta</taxon>
        <taxon>Florideophyceae</taxon>
        <taxon>Rhodymeniophycidae</taxon>
        <taxon>Ceramiales</taxon>
        <taxon>Rhodomelaceae</taxon>
        <taxon>Pterosiphonieae</taxon>
        <taxon>Symphyocladiella</taxon>
    </lineage>
</organism>
<geneLocation type="chloroplast" evidence="5"/>
<gene>
    <name evidence="5" type="primary">ycf35</name>
</gene>
<evidence type="ECO:0000256" key="1">
    <source>
        <dbReference type="ARBA" id="ARBA00004474"/>
    </source>
</evidence>
<dbReference type="GeneID" id="33354900"/>
<comment type="similarity">
    <text evidence="2">Belongs to the ycf35 family.</text>
</comment>
<comment type="subcellular location">
    <subcellularLocation>
        <location evidence="1">Plastid</location>
    </subcellularLocation>
</comment>
<evidence type="ECO:0000256" key="4">
    <source>
        <dbReference type="ARBA" id="ARBA00022640"/>
    </source>
</evidence>
<dbReference type="GO" id="GO:0009536">
    <property type="term" value="C:plastid"/>
    <property type="evidence" value="ECO:0007669"/>
    <property type="project" value="UniProtKB-SubCell"/>
</dbReference>
<keyword evidence="5" id="KW-0150">Chloroplast</keyword>
<proteinExistence type="inferred from homology"/>
<name>A0A1Z1M7J0_9FLOR</name>
<sequence length="136" mass="16333">MSHFSKIKTNITNLNTLVKTITQLGFNYRFFSNTENYIHNNQEVKKNDILVYQLNEYSKENHVFTFIWNINEYNLVVDLELWSLDIDFNYLIDRLFQQYAYNMVVDTSSISGFYKIKDNINYDGSIKLTLQRWNNS</sequence>
<dbReference type="EMBL" id="MF101420">
    <property type="protein sequence ID" value="ARW61801.1"/>
    <property type="molecule type" value="Genomic_DNA"/>
</dbReference>
<evidence type="ECO:0000256" key="2">
    <source>
        <dbReference type="ARBA" id="ARBA00009068"/>
    </source>
</evidence>
<evidence type="ECO:0000313" key="5">
    <source>
        <dbReference type="EMBL" id="ARW61801.1"/>
    </source>
</evidence>
<dbReference type="PANTHER" id="PTHR39638">
    <property type="entry name" value="YCF35"/>
    <property type="match status" value="1"/>
</dbReference>
<dbReference type="InterPro" id="IPR009666">
    <property type="entry name" value="Uncharacterised_Ycf35"/>
</dbReference>
<dbReference type="AlphaFoldDB" id="A0A1Z1M7J0"/>
<evidence type="ECO:0000256" key="3">
    <source>
        <dbReference type="ARBA" id="ARBA00021585"/>
    </source>
</evidence>
<reference evidence="5" key="1">
    <citation type="journal article" date="2017" name="J. Phycol.">
        <title>Analysis of chloroplast genomes and a supermatrix inform reclassification of the Rhodomelaceae (Rhodophyta).</title>
        <authorList>
            <person name="Diaz-Tapia P."/>
            <person name="Maggs C.A."/>
            <person name="West J.A."/>
            <person name="Verbruggen H."/>
        </authorList>
    </citation>
    <scope>NUCLEOTIDE SEQUENCE</scope>
    <source>
        <strain evidence="5">JW3780</strain>
    </source>
</reference>
<dbReference type="PANTHER" id="PTHR39638:SF2">
    <property type="entry name" value="YCF35"/>
    <property type="match status" value="1"/>
</dbReference>
<keyword evidence="4 5" id="KW-0934">Plastid</keyword>